<dbReference type="AlphaFoldDB" id="A0A1I3TRR7"/>
<dbReference type="GO" id="GO:0043856">
    <property type="term" value="F:anti-sigma factor antagonist activity"/>
    <property type="evidence" value="ECO:0007669"/>
    <property type="project" value="InterPro"/>
</dbReference>
<comment type="similarity">
    <text evidence="1 4">Belongs to the anti-sigma-factor antagonist family.</text>
</comment>
<evidence type="ECO:0000256" key="2">
    <source>
        <dbReference type="ARBA" id="ARBA00022553"/>
    </source>
</evidence>
<evidence type="ECO:0000256" key="1">
    <source>
        <dbReference type="ARBA" id="ARBA00009013"/>
    </source>
</evidence>
<accession>A0A1I3TRR7</accession>
<dbReference type="NCBIfam" id="TIGR00377">
    <property type="entry name" value="ant_ant_sig"/>
    <property type="match status" value="1"/>
</dbReference>
<dbReference type="PANTHER" id="PTHR33495">
    <property type="entry name" value="ANTI-SIGMA FACTOR ANTAGONIST TM_1081-RELATED-RELATED"/>
    <property type="match status" value="1"/>
</dbReference>
<dbReference type="EMBL" id="FORR01000019">
    <property type="protein sequence ID" value="SFJ73485.1"/>
    <property type="molecule type" value="Genomic_DNA"/>
</dbReference>
<dbReference type="STRING" id="46223.SAMN05421852_11947"/>
<evidence type="ECO:0000313" key="7">
    <source>
        <dbReference type="Proteomes" id="UP000199545"/>
    </source>
</evidence>
<dbReference type="Proteomes" id="UP000199545">
    <property type="component" value="Unassembled WGS sequence"/>
</dbReference>
<dbReference type="InterPro" id="IPR036513">
    <property type="entry name" value="STAS_dom_sf"/>
</dbReference>
<dbReference type="CDD" id="cd07043">
    <property type="entry name" value="STAS_anti-anti-sigma_factors"/>
    <property type="match status" value="1"/>
</dbReference>
<dbReference type="Pfam" id="PF01740">
    <property type="entry name" value="STAS"/>
    <property type="match status" value="1"/>
</dbReference>
<feature type="domain" description="STAS" evidence="5">
    <location>
        <begin position="15"/>
        <end position="111"/>
    </location>
</feature>
<dbReference type="InterPro" id="IPR002645">
    <property type="entry name" value="STAS_dom"/>
</dbReference>
<dbReference type="PANTHER" id="PTHR33495:SF9">
    <property type="entry name" value="ANTI-SIGMA-B FACTOR ANTAGONIST"/>
    <property type="match status" value="1"/>
</dbReference>
<evidence type="ECO:0000256" key="4">
    <source>
        <dbReference type="RuleBase" id="RU003749"/>
    </source>
</evidence>
<evidence type="ECO:0000256" key="3">
    <source>
        <dbReference type="ARBA" id="ARBA00024670"/>
    </source>
</evidence>
<evidence type="ECO:0000313" key="6">
    <source>
        <dbReference type="EMBL" id="SFJ73485.1"/>
    </source>
</evidence>
<evidence type="ECO:0000259" key="5">
    <source>
        <dbReference type="PROSITE" id="PS50801"/>
    </source>
</evidence>
<dbReference type="SUPFAM" id="SSF52091">
    <property type="entry name" value="SpoIIaa-like"/>
    <property type="match status" value="1"/>
</dbReference>
<proteinExistence type="inferred from homology"/>
<name>A0A1I3TRR7_9BACL</name>
<dbReference type="Gene3D" id="3.30.750.24">
    <property type="entry name" value="STAS domain"/>
    <property type="match status" value="1"/>
</dbReference>
<organism evidence="6 7">
    <name type="scientific">Thermoflavimicrobium dichotomicum</name>
    <dbReference type="NCBI Taxonomy" id="46223"/>
    <lineage>
        <taxon>Bacteria</taxon>
        <taxon>Bacillati</taxon>
        <taxon>Bacillota</taxon>
        <taxon>Bacilli</taxon>
        <taxon>Bacillales</taxon>
        <taxon>Thermoactinomycetaceae</taxon>
        <taxon>Thermoflavimicrobium</taxon>
    </lineage>
</organism>
<keyword evidence="2" id="KW-0597">Phosphoprotein</keyword>
<dbReference type="InterPro" id="IPR003658">
    <property type="entry name" value="Anti-sigma_ant"/>
</dbReference>
<dbReference type="OrthoDB" id="9793697at2"/>
<protein>
    <recommendedName>
        <fullName evidence="4">Anti-sigma factor antagonist</fullName>
    </recommendedName>
</protein>
<keyword evidence="7" id="KW-1185">Reference proteome</keyword>
<dbReference type="PROSITE" id="PS50801">
    <property type="entry name" value="STAS"/>
    <property type="match status" value="1"/>
</dbReference>
<gene>
    <name evidence="6" type="ORF">SAMN05421852_11947</name>
</gene>
<reference evidence="6 7" key="1">
    <citation type="submission" date="2016-10" db="EMBL/GenBank/DDBJ databases">
        <authorList>
            <person name="de Groot N.N."/>
        </authorList>
    </citation>
    <scope>NUCLEOTIDE SEQUENCE [LARGE SCALE GENOMIC DNA]</scope>
    <source>
        <strain evidence="6 7">DSM 44778</strain>
    </source>
</reference>
<comment type="function">
    <text evidence="3">Positive regulator of sigma-B activity. Non-phosphorylated RsbV binds to RsbW, preventing its association with sigma-B. When phosphorylated, releases RsbW, which is then free to complex with and inactivate sigma-B.</text>
</comment>
<dbReference type="RefSeq" id="WP_093231249.1">
    <property type="nucleotide sequence ID" value="NZ_FORR01000019.1"/>
</dbReference>
<sequence>MNVLIKEKEDAQKGVTIFVEGEVDVYTAPQLREKLLPLCQNGNTVYVDLSKVDYIDSTGLGVLIGAYKAQRATAGRLILTGMNARLSRIFRITGLHEIIEIEDRKQEDGKE</sequence>